<gene>
    <name evidence="1" type="ORF">Desaf_3343</name>
</gene>
<proteinExistence type="predicted"/>
<reference evidence="1 2" key="1">
    <citation type="journal article" date="2011" name="J. Bacteriol.">
        <title>Genome sequence of the mercury-methylating and pleomorphic Desulfovibrio africanus Strain Walvis Bay.</title>
        <authorList>
            <person name="Brown S.D."/>
            <person name="Wall J.D."/>
            <person name="Kucken A.M."/>
            <person name="Gilmour C.C."/>
            <person name="Podar M."/>
            <person name="Brandt C.C."/>
            <person name="Teshima H."/>
            <person name="Detter J.C."/>
            <person name="Han C.S."/>
            <person name="Land M.L."/>
            <person name="Lucas S."/>
            <person name="Han J."/>
            <person name="Pennacchio L."/>
            <person name="Nolan M."/>
            <person name="Pitluck S."/>
            <person name="Woyke T."/>
            <person name="Goodwin L."/>
            <person name="Palumbo A.V."/>
            <person name="Elias D.A."/>
        </authorList>
    </citation>
    <scope>NUCLEOTIDE SEQUENCE [LARGE SCALE GENOMIC DNA]</scope>
    <source>
        <strain evidence="1 2">Walvis Bay</strain>
    </source>
</reference>
<evidence type="ECO:0000313" key="2">
    <source>
        <dbReference type="Proteomes" id="UP000007844"/>
    </source>
</evidence>
<dbReference type="RefSeq" id="WP_014261252.1">
    <property type="nucleotide sequence ID" value="NC_016629.1"/>
</dbReference>
<name>F3Z490_DESAF</name>
<accession>F3Z490</accession>
<dbReference type="Proteomes" id="UP000007844">
    <property type="component" value="Chromosome"/>
</dbReference>
<organism evidence="1 2">
    <name type="scientific">Desulfocurvibacter africanus subsp. africanus str. Walvis Bay</name>
    <dbReference type="NCBI Taxonomy" id="690850"/>
    <lineage>
        <taxon>Bacteria</taxon>
        <taxon>Pseudomonadati</taxon>
        <taxon>Thermodesulfobacteriota</taxon>
        <taxon>Desulfovibrionia</taxon>
        <taxon>Desulfovibrionales</taxon>
        <taxon>Desulfovibrionaceae</taxon>
        <taxon>Desulfocurvibacter</taxon>
    </lineage>
</organism>
<dbReference type="EMBL" id="CP003221">
    <property type="protein sequence ID" value="EGJ51632.1"/>
    <property type="molecule type" value="Genomic_DNA"/>
</dbReference>
<dbReference type="eggNOG" id="COG3464">
    <property type="taxonomic scope" value="Bacteria"/>
</dbReference>
<protein>
    <submittedName>
        <fullName evidence="1">Uncharacterized protein</fullName>
    </submittedName>
</protein>
<dbReference type="STRING" id="690850.Desaf_3343"/>
<sequence>MGKCQPEFKEYLINALRLAAAQKLPIGFGVVEAACKTLTTQRLKRSGMRWRHDGGQAILTLRALAQSDRFDRAWRLIGATYKRDVTLPENVVELRAA</sequence>
<evidence type="ECO:0000313" key="1">
    <source>
        <dbReference type="EMBL" id="EGJ51632.1"/>
    </source>
</evidence>
<dbReference type="HOGENOM" id="CLU_2342152_0_0_7"/>
<dbReference type="KEGG" id="daf:Desaf_3343"/>
<keyword evidence="2" id="KW-1185">Reference proteome</keyword>
<dbReference type="AlphaFoldDB" id="F3Z490"/>